<dbReference type="NCBIfam" id="TIGR02563">
    <property type="entry name" value="cas_Csy4"/>
    <property type="match status" value="1"/>
</dbReference>
<comment type="caution">
    <text evidence="1">The sequence shown here is derived from an EMBL/GenBank/DDBJ whole genome shotgun (WGS) entry which is preliminary data.</text>
</comment>
<gene>
    <name evidence="1" type="primary">cas6f</name>
    <name evidence="1" type="ORF">ENJ12_03525</name>
</gene>
<reference evidence="1" key="1">
    <citation type="journal article" date="2020" name="mSystems">
        <title>Genome- and Community-Level Interaction Insights into Carbon Utilization and Element Cycling Functions of Hydrothermarchaeota in Hydrothermal Sediment.</title>
        <authorList>
            <person name="Zhou Z."/>
            <person name="Liu Y."/>
            <person name="Xu W."/>
            <person name="Pan J."/>
            <person name="Luo Z.H."/>
            <person name="Li M."/>
        </authorList>
    </citation>
    <scope>NUCLEOTIDE SEQUENCE [LARGE SCALE GENOMIC DNA]</scope>
    <source>
        <strain evidence="1">HyVt-458</strain>
    </source>
</reference>
<dbReference type="CDD" id="cd09739">
    <property type="entry name" value="Cas6_I-F"/>
    <property type="match status" value="1"/>
</dbReference>
<dbReference type="AlphaFoldDB" id="A0A831RWY9"/>
<evidence type="ECO:0000313" key="1">
    <source>
        <dbReference type="EMBL" id="HEC05893.1"/>
    </source>
</evidence>
<dbReference type="Proteomes" id="UP000886339">
    <property type="component" value="Unassembled WGS sequence"/>
</dbReference>
<dbReference type="Gene3D" id="3.30.70.2540">
    <property type="entry name" value="CRISPR-associated endoribonuclease Cas6/Csy4"/>
    <property type="match status" value="1"/>
</dbReference>
<dbReference type="InterPro" id="IPR042564">
    <property type="entry name" value="CRISPR-Cas6/Csy4_sf"/>
</dbReference>
<organism evidence="1">
    <name type="scientific">Thiolapillus brandeum</name>
    <dbReference type="NCBI Taxonomy" id="1076588"/>
    <lineage>
        <taxon>Bacteria</taxon>
        <taxon>Pseudomonadati</taxon>
        <taxon>Pseudomonadota</taxon>
        <taxon>Gammaproteobacteria</taxon>
        <taxon>Chromatiales</taxon>
        <taxon>Sedimenticolaceae</taxon>
        <taxon>Thiolapillus</taxon>
    </lineage>
</organism>
<proteinExistence type="predicted"/>
<sequence length="187" mass="21412">MDHYIDITLLPDPEFSPNLLMNALFAKLHRGLVETGKNRIGVSFPQHDDTRPTLGPVLRLHGKVEDLSRLMRHNWLNGMRDHVHSNEISPIPPPKGFRNVYRVQAKSNPERLRRRYMKRHQADPKAAEEAIPDTVAEYLPLPWVTLGSHSTGQRFRLFIAHAPITGEATEGKFSHYGLSRNATIPWF</sequence>
<protein>
    <submittedName>
        <fullName evidence="1">Type I-F CRISPR-associated endoribonuclease Cas6/Csy4</fullName>
    </submittedName>
</protein>
<dbReference type="GO" id="GO:0004519">
    <property type="term" value="F:endonuclease activity"/>
    <property type="evidence" value="ECO:0007669"/>
    <property type="project" value="InterPro"/>
</dbReference>
<dbReference type="EMBL" id="DRLF01000132">
    <property type="protein sequence ID" value="HEC05893.1"/>
    <property type="molecule type" value="Genomic_DNA"/>
</dbReference>
<accession>A0A831RWY9</accession>
<dbReference type="GO" id="GO:0043571">
    <property type="term" value="P:maintenance of CRISPR repeat elements"/>
    <property type="evidence" value="ECO:0007669"/>
    <property type="project" value="InterPro"/>
</dbReference>
<name>A0A831RWY9_9GAMM</name>
<dbReference type="Pfam" id="PF09618">
    <property type="entry name" value="Cas_Csy4"/>
    <property type="match status" value="1"/>
</dbReference>
<dbReference type="InterPro" id="IPR013396">
    <property type="entry name" value="CRISPR-assoc_prot_Csy4"/>
</dbReference>